<dbReference type="AlphaFoldDB" id="A0A8R7P506"/>
<dbReference type="EnsemblPlants" id="TuG1812G0100003678.01.T01">
    <property type="protein sequence ID" value="TuG1812G0100003678.01.T01.cds466572"/>
    <property type="gene ID" value="TuG1812G0100003678.01"/>
</dbReference>
<reference evidence="2" key="1">
    <citation type="journal article" date="2013" name="Nature">
        <title>Draft genome of the wheat A-genome progenitor Triticum urartu.</title>
        <authorList>
            <person name="Ling H.Q."/>
            <person name="Zhao S."/>
            <person name="Liu D."/>
            <person name="Wang J."/>
            <person name="Sun H."/>
            <person name="Zhang C."/>
            <person name="Fan H."/>
            <person name="Li D."/>
            <person name="Dong L."/>
            <person name="Tao Y."/>
            <person name="Gao C."/>
            <person name="Wu H."/>
            <person name="Li Y."/>
            <person name="Cui Y."/>
            <person name="Guo X."/>
            <person name="Zheng S."/>
            <person name="Wang B."/>
            <person name="Yu K."/>
            <person name="Liang Q."/>
            <person name="Yang W."/>
            <person name="Lou X."/>
            <person name="Chen J."/>
            <person name="Feng M."/>
            <person name="Jian J."/>
            <person name="Zhang X."/>
            <person name="Luo G."/>
            <person name="Jiang Y."/>
            <person name="Liu J."/>
            <person name="Wang Z."/>
            <person name="Sha Y."/>
            <person name="Zhang B."/>
            <person name="Wu H."/>
            <person name="Tang D."/>
            <person name="Shen Q."/>
            <person name="Xue P."/>
            <person name="Zou S."/>
            <person name="Wang X."/>
            <person name="Liu X."/>
            <person name="Wang F."/>
            <person name="Yang Y."/>
            <person name="An X."/>
            <person name="Dong Z."/>
            <person name="Zhang K."/>
            <person name="Zhang X."/>
            <person name="Luo M.C."/>
            <person name="Dvorak J."/>
            <person name="Tong Y."/>
            <person name="Wang J."/>
            <person name="Yang H."/>
            <person name="Li Z."/>
            <person name="Wang D."/>
            <person name="Zhang A."/>
            <person name="Wang J."/>
        </authorList>
    </citation>
    <scope>NUCLEOTIDE SEQUENCE</scope>
    <source>
        <strain evidence="2">cv. G1812</strain>
    </source>
</reference>
<reference evidence="1" key="3">
    <citation type="submission" date="2022-06" db="UniProtKB">
        <authorList>
            <consortium name="EnsemblPlants"/>
        </authorList>
    </citation>
    <scope>IDENTIFICATION</scope>
</reference>
<reference evidence="1" key="2">
    <citation type="submission" date="2018-03" db="EMBL/GenBank/DDBJ databases">
        <title>The Triticum urartu genome reveals the dynamic nature of wheat genome evolution.</title>
        <authorList>
            <person name="Ling H."/>
            <person name="Ma B."/>
            <person name="Shi X."/>
            <person name="Liu H."/>
            <person name="Dong L."/>
            <person name="Sun H."/>
            <person name="Cao Y."/>
            <person name="Gao Q."/>
            <person name="Zheng S."/>
            <person name="Li Y."/>
            <person name="Yu Y."/>
            <person name="Du H."/>
            <person name="Qi M."/>
            <person name="Li Y."/>
            <person name="Yu H."/>
            <person name="Cui Y."/>
            <person name="Wang N."/>
            <person name="Chen C."/>
            <person name="Wu H."/>
            <person name="Zhao Y."/>
            <person name="Zhang J."/>
            <person name="Li Y."/>
            <person name="Zhou W."/>
            <person name="Zhang B."/>
            <person name="Hu W."/>
            <person name="Eijk M."/>
            <person name="Tang J."/>
            <person name="Witsenboer H."/>
            <person name="Zhao S."/>
            <person name="Li Z."/>
            <person name="Zhang A."/>
            <person name="Wang D."/>
            <person name="Liang C."/>
        </authorList>
    </citation>
    <scope>NUCLEOTIDE SEQUENCE [LARGE SCALE GENOMIC DNA]</scope>
    <source>
        <strain evidence="1">cv. G1812</strain>
    </source>
</reference>
<accession>A0A8R7P506</accession>
<protein>
    <submittedName>
        <fullName evidence="1">Uncharacterized protein</fullName>
    </submittedName>
</protein>
<organism evidence="1 2">
    <name type="scientific">Triticum urartu</name>
    <name type="common">Red wild einkorn</name>
    <name type="synonym">Crithodium urartu</name>
    <dbReference type="NCBI Taxonomy" id="4572"/>
    <lineage>
        <taxon>Eukaryota</taxon>
        <taxon>Viridiplantae</taxon>
        <taxon>Streptophyta</taxon>
        <taxon>Embryophyta</taxon>
        <taxon>Tracheophyta</taxon>
        <taxon>Spermatophyta</taxon>
        <taxon>Magnoliopsida</taxon>
        <taxon>Liliopsida</taxon>
        <taxon>Poales</taxon>
        <taxon>Poaceae</taxon>
        <taxon>BOP clade</taxon>
        <taxon>Pooideae</taxon>
        <taxon>Triticodae</taxon>
        <taxon>Triticeae</taxon>
        <taxon>Triticinae</taxon>
        <taxon>Triticum</taxon>
    </lineage>
</organism>
<dbReference type="Proteomes" id="UP000015106">
    <property type="component" value="Chromosome 1"/>
</dbReference>
<dbReference type="Gramene" id="TuG1812G0100003678.01.T01">
    <property type="protein sequence ID" value="TuG1812G0100003678.01.T01.cds466572"/>
    <property type="gene ID" value="TuG1812G0100003678.01"/>
</dbReference>
<sequence>MGSRENRISNPLLQIYIYILQILQCRLLTKDQVLTGRRSCWRLRT</sequence>
<proteinExistence type="predicted"/>
<evidence type="ECO:0000313" key="1">
    <source>
        <dbReference type="EnsemblPlants" id="TuG1812G0100003678.01.T01.cds466572"/>
    </source>
</evidence>
<name>A0A8R7P506_TRIUA</name>
<keyword evidence="2" id="KW-1185">Reference proteome</keyword>
<evidence type="ECO:0000313" key="2">
    <source>
        <dbReference type="Proteomes" id="UP000015106"/>
    </source>
</evidence>